<gene>
    <name evidence="7" type="ORF">B1B_03284</name>
</gene>
<dbReference type="Gene3D" id="3.40.50.620">
    <property type="entry name" value="HUPs"/>
    <property type="match status" value="1"/>
</dbReference>
<evidence type="ECO:0000256" key="3">
    <source>
        <dbReference type="ARBA" id="ARBA00022840"/>
    </source>
</evidence>
<feature type="non-terminal residue" evidence="7">
    <location>
        <position position="259"/>
    </location>
</feature>
<keyword evidence="5 7" id="KW-0030">Aminoacyl-tRNA synthetase</keyword>
<dbReference type="Pfam" id="PF09334">
    <property type="entry name" value="tRNA-synt_1g"/>
    <property type="match status" value="1"/>
</dbReference>
<evidence type="ECO:0000256" key="1">
    <source>
        <dbReference type="ARBA" id="ARBA00022598"/>
    </source>
</evidence>
<keyword evidence="4" id="KW-0648">Protein biosynthesis</keyword>
<keyword evidence="1" id="KW-0436">Ligase</keyword>
<organism evidence="7">
    <name type="scientific">mine drainage metagenome</name>
    <dbReference type="NCBI Taxonomy" id="410659"/>
    <lineage>
        <taxon>unclassified sequences</taxon>
        <taxon>metagenomes</taxon>
        <taxon>ecological metagenomes</taxon>
    </lineage>
</organism>
<dbReference type="PRINTS" id="PR01041">
    <property type="entry name" value="TRNASYNTHMET"/>
</dbReference>
<dbReference type="PANTHER" id="PTHR45765">
    <property type="entry name" value="METHIONINE--TRNA LIGASE"/>
    <property type="match status" value="1"/>
</dbReference>
<protein>
    <submittedName>
        <fullName evidence="7">Methionyl-tRNA synthetase 2</fullName>
    </submittedName>
</protein>
<dbReference type="InterPro" id="IPR023458">
    <property type="entry name" value="Met-tRNA_ligase_1"/>
</dbReference>
<comment type="caution">
    <text evidence="7">The sequence shown here is derived from an EMBL/GenBank/DDBJ whole genome shotgun (WGS) entry which is preliminary data.</text>
</comment>
<dbReference type="GO" id="GO:0005524">
    <property type="term" value="F:ATP binding"/>
    <property type="evidence" value="ECO:0007669"/>
    <property type="project" value="UniProtKB-KW"/>
</dbReference>
<keyword evidence="2" id="KW-0547">Nucleotide-binding</keyword>
<evidence type="ECO:0000256" key="4">
    <source>
        <dbReference type="ARBA" id="ARBA00022917"/>
    </source>
</evidence>
<evidence type="ECO:0000256" key="5">
    <source>
        <dbReference type="ARBA" id="ARBA00023146"/>
    </source>
</evidence>
<evidence type="ECO:0000259" key="6">
    <source>
        <dbReference type="Pfam" id="PF09334"/>
    </source>
</evidence>
<proteinExistence type="predicted"/>
<dbReference type="EMBL" id="AUZY01002013">
    <property type="protein sequence ID" value="EQD73310.1"/>
    <property type="molecule type" value="Genomic_DNA"/>
</dbReference>
<evidence type="ECO:0000313" key="7">
    <source>
        <dbReference type="EMBL" id="EQD73310.1"/>
    </source>
</evidence>
<reference evidence="7" key="1">
    <citation type="submission" date="2013-08" db="EMBL/GenBank/DDBJ databases">
        <authorList>
            <person name="Mendez C."/>
            <person name="Richter M."/>
            <person name="Ferrer M."/>
            <person name="Sanchez J."/>
        </authorList>
    </citation>
    <scope>NUCLEOTIDE SEQUENCE</scope>
</reference>
<dbReference type="GO" id="GO:0006431">
    <property type="term" value="P:methionyl-tRNA aminoacylation"/>
    <property type="evidence" value="ECO:0007669"/>
    <property type="project" value="InterPro"/>
</dbReference>
<dbReference type="SUPFAM" id="SSF52374">
    <property type="entry name" value="Nucleotidylyl transferase"/>
    <property type="match status" value="1"/>
</dbReference>
<dbReference type="AlphaFoldDB" id="T1CUD9"/>
<sequence length="259" mass="29854">MDAKTLGSPRCSLCGTPAEFRPSEHFYLGLDQLQPKLAEYLDRQTHWRPGTLRVAQNFLDEGLHPTPITRDLEWGVPIPLDGYGSKRFYVWFEAVIGYLSASREWAIRADRPEAWHRFWDARGPVRQYYFVGKDNKFFHTIIWPAILIGLGTYVLPYDVPANEWLLIAGKKISKSRPAELDVFIPSLLSRYAPDVIRFYAALLAPQNHDTEFDWDEFHRVSEEILSNQYGNLVQRALVLVRDRCRGKIPEGHSSIGSHL</sequence>
<dbReference type="InterPro" id="IPR015413">
    <property type="entry name" value="Methionyl/Leucyl_tRNA_Synth"/>
</dbReference>
<dbReference type="InterPro" id="IPR033911">
    <property type="entry name" value="MetRS_core"/>
</dbReference>
<reference evidence="7" key="2">
    <citation type="journal article" date="2014" name="ISME J.">
        <title>Microbial stratification in low pH oxic and suboxic macroscopic growths along an acid mine drainage.</title>
        <authorList>
            <person name="Mendez-Garcia C."/>
            <person name="Mesa V."/>
            <person name="Sprenger R.R."/>
            <person name="Richter M."/>
            <person name="Diez M.S."/>
            <person name="Solano J."/>
            <person name="Bargiela R."/>
            <person name="Golyshina O.V."/>
            <person name="Manteca A."/>
            <person name="Ramos J.L."/>
            <person name="Gallego J.R."/>
            <person name="Llorente I."/>
            <person name="Martins Dos Santos V.A."/>
            <person name="Jensen O.N."/>
            <person name="Pelaez A.I."/>
            <person name="Sanchez J."/>
            <person name="Ferrer M."/>
        </authorList>
    </citation>
    <scope>NUCLEOTIDE SEQUENCE</scope>
</reference>
<keyword evidence="3" id="KW-0067">ATP-binding</keyword>
<dbReference type="GO" id="GO:0005829">
    <property type="term" value="C:cytosol"/>
    <property type="evidence" value="ECO:0007669"/>
    <property type="project" value="TreeGrafter"/>
</dbReference>
<name>T1CUD9_9ZZZZ</name>
<dbReference type="InterPro" id="IPR014729">
    <property type="entry name" value="Rossmann-like_a/b/a_fold"/>
</dbReference>
<feature type="domain" description="Methionyl/Leucyl tRNA synthetase" evidence="6">
    <location>
        <begin position="3"/>
        <end position="236"/>
    </location>
</feature>
<evidence type="ECO:0000256" key="2">
    <source>
        <dbReference type="ARBA" id="ARBA00022741"/>
    </source>
</evidence>
<dbReference type="PANTHER" id="PTHR45765:SF1">
    <property type="entry name" value="METHIONINE--TRNA LIGASE, CYTOPLASMIC"/>
    <property type="match status" value="1"/>
</dbReference>
<accession>T1CUD9</accession>
<dbReference type="GO" id="GO:0004825">
    <property type="term" value="F:methionine-tRNA ligase activity"/>
    <property type="evidence" value="ECO:0007669"/>
    <property type="project" value="InterPro"/>
</dbReference>